<dbReference type="PANTHER" id="PTHR35530:SF1">
    <property type="entry name" value="2-HYDROXYMUCONATE TAUTOMERASE"/>
    <property type="match status" value="1"/>
</dbReference>
<evidence type="ECO:0000256" key="4">
    <source>
        <dbReference type="ARBA" id="ARBA00011643"/>
    </source>
</evidence>
<keyword evidence="10" id="KW-0058">Aromatic hydrocarbons catabolism</keyword>
<evidence type="ECO:0000256" key="5">
    <source>
        <dbReference type="ARBA" id="ARBA00012667"/>
    </source>
</evidence>
<feature type="domain" description="4-oxalocrotonate tautomerase-like" evidence="11">
    <location>
        <begin position="2"/>
        <end position="60"/>
    </location>
</feature>
<dbReference type="PANTHER" id="PTHR35530">
    <property type="entry name" value="TAUTOMERASE-RELATED"/>
    <property type="match status" value="1"/>
</dbReference>
<evidence type="ECO:0000256" key="1">
    <source>
        <dbReference type="ARBA" id="ARBA00001379"/>
    </source>
</evidence>
<feature type="active site" description="Proton acceptor; via imino nitrogen" evidence="9">
    <location>
        <position position="2"/>
    </location>
</feature>
<comment type="subunit">
    <text evidence="4 10">Homohexamer.</text>
</comment>
<evidence type="ECO:0000256" key="10">
    <source>
        <dbReference type="RuleBase" id="RU362032"/>
    </source>
</evidence>
<sequence length="66" mass="7229">MPIAMIHLAEGRSEEKKHALLVNVTQAIAQSLDVPVESVRVLLQEIPETQWAAGGKTLAERRRGNA</sequence>
<dbReference type="EMBL" id="AZQQ01000074">
    <property type="protein sequence ID" value="KDD68969.1"/>
    <property type="molecule type" value="Genomic_DNA"/>
</dbReference>
<evidence type="ECO:0000256" key="7">
    <source>
        <dbReference type="ARBA" id="ARBA00023235"/>
    </source>
</evidence>
<dbReference type="Pfam" id="PF01361">
    <property type="entry name" value="Tautomerase"/>
    <property type="match status" value="1"/>
</dbReference>
<organism evidence="12 13">
    <name type="scientific">Pseudomonas mandelii PD30</name>
    <dbReference type="NCBI Taxonomy" id="1419583"/>
    <lineage>
        <taxon>Bacteria</taxon>
        <taxon>Pseudomonadati</taxon>
        <taxon>Pseudomonadota</taxon>
        <taxon>Gammaproteobacteria</taxon>
        <taxon>Pseudomonadales</taxon>
        <taxon>Pseudomonadaceae</taxon>
        <taxon>Pseudomonas</taxon>
    </lineage>
</organism>
<dbReference type="Proteomes" id="UP000026739">
    <property type="component" value="Unassembled WGS sequence"/>
</dbReference>
<evidence type="ECO:0000259" key="11">
    <source>
        <dbReference type="Pfam" id="PF01361"/>
    </source>
</evidence>
<evidence type="ECO:0000256" key="9">
    <source>
        <dbReference type="PIRSR" id="PIRSR618191-1"/>
    </source>
</evidence>
<comment type="similarity">
    <text evidence="3 10">Belongs to the 4-oxalocrotonate tautomerase family.</text>
</comment>
<proteinExistence type="inferred from homology"/>
<dbReference type="eggNOG" id="COG1942">
    <property type="taxonomic scope" value="Bacteria"/>
</dbReference>
<name>A0A059L4N1_9PSED</name>
<dbReference type="AlphaFoldDB" id="A0A059L4N1"/>
<keyword evidence="7 10" id="KW-0413">Isomerase</keyword>
<dbReference type="NCBIfam" id="TIGR00013">
    <property type="entry name" value="taut"/>
    <property type="match status" value="1"/>
</dbReference>
<evidence type="ECO:0000256" key="2">
    <source>
        <dbReference type="ARBA" id="ARBA00003024"/>
    </source>
</evidence>
<reference evidence="12 13" key="1">
    <citation type="submission" date="2013-12" db="EMBL/GenBank/DDBJ databases">
        <authorList>
            <person name="Formusa P.A."/>
            <person name="Habash M."/>
            <person name="Lee H."/>
            <person name="Trevors J.T."/>
        </authorList>
    </citation>
    <scope>NUCLEOTIDE SEQUENCE [LARGE SCALE GENOMIC DNA]</scope>
    <source>
        <strain evidence="12 13">PD30</strain>
    </source>
</reference>
<dbReference type="InterPro" id="IPR014347">
    <property type="entry name" value="Tautomerase/MIF_sf"/>
</dbReference>
<comment type="catalytic activity">
    <reaction evidence="1 10">
        <text>(2Z,4E)-2-hydroxyhexa-2,4-dienedioate = (3E)-2-oxohex-3-enedioate</text>
        <dbReference type="Rhea" id="RHEA:33431"/>
        <dbReference type="ChEBI" id="CHEBI:28080"/>
        <dbReference type="ChEBI" id="CHEBI:64908"/>
        <dbReference type="EC" id="5.3.2.6"/>
    </reaction>
</comment>
<evidence type="ECO:0000256" key="3">
    <source>
        <dbReference type="ARBA" id="ARBA00006723"/>
    </source>
</evidence>
<evidence type="ECO:0000313" key="13">
    <source>
        <dbReference type="Proteomes" id="UP000026739"/>
    </source>
</evidence>
<gene>
    <name evidence="12" type="ORF">V466_11115</name>
</gene>
<accession>A0A059L4N1</accession>
<comment type="function">
    <text evidence="2">Catalyzes the ketonization of 2-hydroxymuconate stereoselectively to yield 2-oxo-3-hexenedioate.</text>
</comment>
<dbReference type="InterPro" id="IPR018191">
    <property type="entry name" value="4-OT"/>
</dbReference>
<protein>
    <recommendedName>
        <fullName evidence="6 10">2-hydroxymuconate tautomerase</fullName>
        <ecNumber evidence="5 10">5.3.2.6</ecNumber>
    </recommendedName>
    <alternativeName>
        <fullName evidence="8 10">4-oxalocrotonate tautomerase</fullName>
    </alternativeName>
</protein>
<dbReference type="Gene3D" id="3.30.429.10">
    <property type="entry name" value="Macrophage Migration Inhibitory Factor"/>
    <property type="match status" value="1"/>
</dbReference>
<evidence type="ECO:0000256" key="8">
    <source>
        <dbReference type="ARBA" id="ARBA00029674"/>
    </source>
</evidence>
<dbReference type="SUPFAM" id="SSF55331">
    <property type="entry name" value="Tautomerase/MIF"/>
    <property type="match status" value="1"/>
</dbReference>
<evidence type="ECO:0000313" key="12">
    <source>
        <dbReference type="EMBL" id="KDD68969.1"/>
    </source>
</evidence>
<dbReference type="RefSeq" id="WP_008157144.1">
    <property type="nucleotide sequence ID" value="NZ_AZQQ01000074.1"/>
</dbReference>
<dbReference type="InterPro" id="IPR004370">
    <property type="entry name" value="4-OT-like_dom"/>
</dbReference>
<dbReference type="EC" id="5.3.2.6" evidence="5 10"/>
<comment type="caution">
    <text evidence="12">The sequence shown here is derived from an EMBL/GenBank/DDBJ whole genome shotgun (WGS) entry which is preliminary data.</text>
</comment>
<dbReference type="GO" id="GO:0016853">
    <property type="term" value="F:isomerase activity"/>
    <property type="evidence" value="ECO:0007669"/>
    <property type="project" value="UniProtKB-UniRule"/>
</dbReference>
<evidence type="ECO:0000256" key="6">
    <source>
        <dbReference type="ARBA" id="ARBA00015750"/>
    </source>
</evidence>